<feature type="chain" id="PRO_5022028359" description="SHOCT domain-containing protein" evidence="1">
    <location>
        <begin position="22"/>
        <end position="104"/>
    </location>
</feature>
<dbReference type="RefSeq" id="WP_198415354.1">
    <property type="nucleotide sequence ID" value="NZ_AP021884.1"/>
</dbReference>
<dbReference type="InterPro" id="IPR018649">
    <property type="entry name" value="SHOCT"/>
</dbReference>
<feature type="signal peptide" evidence="1">
    <location>
        <begin position="1"/>
        <end position="21"/>
    </location>
</feature>
<name>A0A512L3P3_9PROT</name>
<dbReference type="Pfam" id="PF09851">
    <property type="entry name" value="SHOCT"/>
    <property type="match status" value="1"/>
</dbReference>
<keyword evidence="4" id="KW-1185">Reference proteome</keyword>
<gene>
    <name evidence="3" type="ORF">TPL01_02100</name>
</gene>
<proteinExistence type="predicted"/>
<feature type="domain" description="SHOCT" evidence="2">
    <location>
        <begin position="74"/>
        <end position="101"/>
    </location>
</feature>
<keyword evidence="1" id="KW-0732">Signal</keyword>
<dbReference type="EMBL" id="BKAD01000001">
    <property type="protein sequence ID" value="GEP29072.1"/>
    <property type="molecule type" value="Genomic_DNA"/>
</dbReference>
<evidence type="ECO:0000259" key="2">
    <source>
        <dbReference type="Pfam" id="PF09851"/>
    </source>
</evidence>
<dbReference type="AlphaFoldDB" id="A0A512L3P3"/>
<sequence>MKKIIFTFFALVGIFALGGCAHHPVDCAVGFAWADCLPGTAGYNNGVGQPTKENETRQSNVNIAQPEKAKDVYTELTKLDELRKKGIISEAEFDAQKKKILNEK</sequence>
<evidence type="ECO:0000256" key="1">
    <source>
        <dbReference type="SAM" id="SignalP"/>
    </source>
</evidence>
<evidence type="ECO:0000313" key="4">
    <source>
        <dbReference type="Proteomes" id="UP000321337"/>
    </source>
</evidence>
<dbReference type="Proteomes" id="UP000321337">
    <property type="component" value="Unassembled WGS sequence"/>
</dbReference>
<evidence type="ECO:0000313" key="3">
    <source>
        <dbReference type="EMBL" id="GEP29072.1"/>
    </source>
</evidence>
<organism evidence="3 4">
    <name type="scientific">Sulfuriferula plumbiphila</name>
    <dbReference type="NCBI Taxonomy" id="171865"/>
    <lineage>
        <taxon>Bacteria</taxon>
        <taxon>Pseudomonadati</taxon>
        <taxon>Pseudomonadota</taxon>
        <taxon>Betaproteobacteria</taxon>
        <taxon>Nitrosomonadales</taxon>
        <taxon>Sulfuricellaceae</taxon>
        <taxon>Sulfuriferula</taxon>
    </lineage>
</organism>
<reference evidence="3 4" key="1">
    <citation type="submission" date="2019-07" db="EMBL/GenBank/DDBJ databases">
        <title>Whole genome shotgun sequence of Thiobacillus plumbophilus NBRC 107929.</title>
        <authorList>
            <person name="Hosoyama A."/>
            <person name="Uohara A."/>
            <person name="Ohji S."/>
            <person name="Ichikawa N."/>
        </authorList>
    </citation>
    <scope>NUCLEOTIDE SEQUENCE [LARGE SCALE GENOMIC DNA]</scope>
    <source>
        <strain evidence="3 4">NBRC 107929</strain>
    </source>
</reference>
<protein>
    <recommendedName>
        <fullName evidence="2">SHOCT domain-containing protein</fullName>
    </recommendedName>
</protein>
<comment type="caution">
    <text evidence="3">The sequence shown here is derived from an EMBL/GenBank/DDBJ whole genome shotgun (WGS) entry which is preliminary data.</text>
</comment>
<dbReference type="PROSITE" id="PS51257">
    <property type="entry name" value="PROKAR_LIPOPROTEIN"/>
    <property type="match status" value="1"/>
</dbReference>
<accession>A0A512L3P3</accession>